<organism evidence="2 3">
    <name type="scientific">Micavibrio aeruginosavorus</name>
    <dbReference type="NCBI Taxonomy" id="349221"/>
    <lineage>
        <taxon>Bacteria</taxon>
        <taxon>Pseudomonadati</taxon>
        <taxon>Bdellovibrionota</taxon>
        <taxon>Bdellovibrionia</taxon>
        <taxon>Bdellovibrionales</taxon>
        <taxon>Pseudobdellovibrionaceae</taxon>
        <taxon>Micavibrio</taxon>
    </lineage>
</organism>
<protein>
    <submittedName>
        <fullName evidence="2">Uncharacterized protein</fullName>
    </submittedName>
</protein>
<dbReference type="EMBL" id="QFQB01000001">
    <property type="protein sequence ID" value="PZQ49117.1"/>
    <property type="molecule type" value="Genomic_DNA"/>
</dbReference>
<gene>
    <name evidence="2" type="ORF">DI551_00255</name>
</gene>
<feature type="compositionally biased region" description="Low complexity" evidence="1">
    <location>
        <begin position="285"/>
        <end position="300"/>
    </location>
</feature>
<evidence type="ECO:0000256" key="1">
    <source>
        <dbReference type="SAM" id="MobiDB-lite"/>
    </source>
</evidence>
<name>A0A2W5PWB0_9BACT</name>
<feature type="region of interest" description="Disordered" evidence="1">
    <location>
        <begin position="251"/>
        <end position="307"/>
    </location>
</feature>
<dbReference type="AlphaFoldDB" id="A0A2W5PWB0"/>
<feature type="compositionally biased region" description="Gly residues" evidence="1">
    <location>
        <begin position="251"/>
        <end position="262"/>
    </location>
</feature>
<proteinExistence type="predicted"/>
<reference evidence="2 3" key="1">
    <citation type="submission" date="2017-08" db="EMBL/GenBank/DDBJ databases">
        <title>Infants hospitalized years apart are colonized by the same room-sourced microbial strains.</title>
        <authorList>
            <person name="Brooks B."/>
            <person name="Olm M.R."/>
            <person name="Firek B.A."/>
            <person name="Baker R."/>
            <person name="Thomas B.C."/>
            <person name="Morowitz M.J."/>
            <person name="Banfield J.F."/>
        </authorList>
    </citation>
    <scope>NUCLEOTIDE SEQUENCE [LARGE SCALE GENOMIC DNA]</scope>
    <source>
        <strain evidence="2">S2_005_002_R2_29</strain>
    </source>
</reference>
<comment type="caution">
    <text evidence="2">The sequence shown here is derived from an EMBL/GenBank/DDBJ whole genome shotgun (WGS) entry which is preliminary data.</text>
</comment>
<feature type="compositionally biased region" description="Low complexity" evidence="1">
    <location>
        <begin position="264"/>
        <end position="276"/>
    </location>
</feature>
<evidence type="ECO:0000313" key="2">
    <source>
        <dbReference type="EMBL" id="PZQ49117.1"/>
    </source>
</evidence>
<dbReference type="Proteomes" id="UP000249417">
    <property type="component" value="Unassembled WGS sequence"/>
</dbReference>
<accession>A0A2W5PWB0</accession>
<evidence type="ECO:0000313" key="3">
    <source>
        <dbReference type="Proteomes" id="UP000249417"/>
    </source>
</evidence>
<sequence>MTPRTSFILQLLQKLGAPLMGAVNAHAAADSAGEKEAQAMAQLLSESVKVGISLSQAMNLKTDDGDADAIRVALATLAGGLVAESYKQTGRVPGDAEGRRILKALESVIVFSDNFAPAAEHAQRLQTLEGAPPFFDPVQTSIYTLHALLPAIGAISEFSFGQSETRLVQEVSERLGAKAKELSQTLGGGANAMSEMIILQALGQVYADVHKAETKNLKAKGDEATASMEAVWASFARQVTMLEVVMGSMGASGTGSGSGGGAKPAVNQPAAVEAPVAPTPPAAPPASTAPASAPPAGGNPMSFFKKK</sequence>